<dbReference type="InterPro" id="IPR050381">
    <property type="entry name" value="SLX1_endonuclease"/>
</dbReference>
<keyword evidence="2 8" id="KW-0255">Endonuclease</keyword>
<keyword evidence="12" id="KW-1185">Reference proteome</keyword>
<evidence type="ECO:0000256" key="3">
    <source>
        <dbReference type="ARBA" id="ARBA00022763"/>
    </source>
</evidence>
<evidence type="ECO:0000256" key="4">
    <source>
        <dbReference type="ARBA" id="ARBA00022801"/>
    </source>
</evidence>
<sequence length="431" mass="46048">MRDFFGCYLLTSLNPKNKGRTYIGFTVNPQRRIRQHNGEIVSGAHKTKRHRPWEMVLVVYGFSTQVQALQFEWAWQHPLKSKAVRAVAESLGTRKMAGTKGKVALLMDMLNLAPWCHFPLTVQVLSSSYSGLRAAAKQPPAHMRVEVAPLEALPARVDDGLDEDAEREDELDNGNSSGSGEDDSSLTVLDVAQQDVSAQPAAISNKCALCSRCADATWLACTCGCRTHTECLAQHFLAASGNGSRLPSSGACPACAKQWAWVDMLARSENKGWQQSRRGRAAKTSKAPAKPAKAAIATGSTAVELDADSAEAGVIHFAIRKSGGIPSLRPIKTSSGGVGCFDLSLPRAAVTDTGPAAHQEQHNQHPLINGMGSGRFGADDWEGTPVGAVPDALVCSSPECAASPMPLRRRLQQRLASSCLGAENGVICLLE</sequence>
<proteinExistence type="inferred from homology"/>
<keyword evidence="6 8" id="KW-0234">DNA repair</keyword>
<comment type="subcellular location">
    <subcellularLocation>
        <location evidence="8">Nucleus</location>
    </subcellularLocation>
</comment>
<evidence type="ECO:0000256" key="2">
    <source>
        <dbReference type="ARBA" id="ARBA00022759"/>
    </source>
</evidence>
<dbReference type="FunFam" id="3.40.1440.10:FF:000005">
    <property type="entry name" value="Structure-specific endonuclease subunit SLX1 homolog"/>
    <property type="match status" value="1"/>
</dbReference>
<evidence type="ECO:0000313" key="11">
    <source>
        <dbReference type="EMBL" id="KAK9829024.1"/>
    </source>
</evidence>
<name>A0AAW1R5U6_9CHLO</name>
<dbReference type="Gene3D" id="3.30.40.10">
    <property type="entry name" value="Zinc/RING finger domain, C3HC4 (zinc finger)"/>
    <property type="match status" value="1"/>
</dbReference>
<dbReference type="CDD" id="cd10455">
    <property type="entry name" value="GIY-YIG_SLX1"/>
    <property type="match status" value="1"/>
</dbReference>
<dbReference type="PANTHER" id="PTHR20208:SF10">
    <property type="entry name" value="STRUCTURE-SPECIFIC ENDONUCLEASE SUBUNIT SLX1"/>
    <property type="match status" value="1"/>
</dbReference>
<dbReference type="EMBL" id="JALJOR010000001">
    <property type="protein sequence ID" value="KAK9829024.1"/>
    <property type="molecule type" value="Genomic_DNA"/>
</dbReference>
<keyword evidence="1 8" id="KW-0540">Nuclease</keyword>
<evidence type="ECO:0000256" key="9">
    <source>
        <dbReference type="SAM" id="MobiDB-lite"/>
    </source>
</evidence>
<dbReference type="GO" id="GO:0017108">
    <property type="term" value="F:5'-flap endonuclease activity"/>
    <property type="evidence" value="ECO:0007669"/>
    <property type="project" value="InterPro"/>
</dbReference>
<keyword evidence="4 8" id="KW-0378">Hydrolase</keyword>
<dbReference type="InterPro" id="IPR027520">
    <property type="entry name" value="Slx1"/>
</dbReference>
<protein>
    <recommendedName>
        <fullName evidence="8">Structure-specific endonuclease subunit SLX1 homolog</fullName>
        <ecNumber evidence="8">3.1.-.-</ecNumber>
    </recommendedName>
</protein>
<dbReference type="InterPro" id="IPR013083">
    <property type="entry name" value="Znf_RING/FYVE/PHD"/>
</dbReference>
<feature type="region of interest" description="Disordered" evidence="9">
    <location>
        <begin position="270"/>
        <end position="293"/>
    </location>
</feature>
<dbReference type="Proteomes" id="UP001489004">
    <property type="component" value="Unassembled WGS sequence"/>
</dbReference>
<dbReference type="GO" id="GO:0008821">
    <property type="term" value="F:crossover junction DNA endonuclease activity"/>
    <property type="evidence" value="ECO:0007669"/>
    <property type="project" value="TreeGrafter"/>
</dbReference>
<comment type="caution">
    <text evidence="8">Lacks conserved residue(s) required for the propagation of feature annotation.</text>
</comment>
<feature type="region of interest" description="Disordered" evidence="9">
    <location>
        <begin position="163"/>
        <end position="184"/>
    </location>
</feature>
<feature type="compositionally biased region" description="Acidic residues" evidence="9">
    <location>
        <begin position="163"/>
        <end position="172"/>
    </location>
</feature>
<dbReference type="GO" id="GO:0000724">
    <property type="term" value="P:double-strand break repair via homologous recombination"/>
    <property type="evidence" value="ECO:0007669"/>
    <property type="project" value="TreeGrafter"/>
</dbReference>
<dbReference type="SUPFAM" id="SSF82771">
    <property type="entry name" value="GIY-YIG endonuclease"/>
    <property type="match status" value="1"/>
</dbReference>
<dbReference type="HAMAP" id="MF_03100">
    <property type="entry name" value="Endonuc_su_Slx1"/>
    <property type="match status" value="1"/>
</dbReference>
<comment type="caution">
    <text evidence="11">The sequence shown here is derived from an EMBL/GenBank/DDBJ whole genome shotgun (WGS) entry which is preliminary data.</text>
</comment>
<feature type="domain" description="GIY-YIG" evidence="10">
    <location>
        <begin position="3"/>
        <end position="85"/>
    </location>
</feature>
<comment type="subunit">
    <text evidence="8">Forms a heterodimer with a member of the SLX4 family.</text>
</comment>
<dbReference type="GO" id="GO:0033557">
    <property type="term" value="C:Slx1-Slx4 complex"/>
    <property type="evidence" value="ECO:0007669"/>
    <property type="project" value="UniProtKB-UniRule"/>
</dbReference>
<evidence type="ECO:0000313" key="12">
    <source>
        <dbReference type="Proteomes" id="UP001489004"/>
    </source>
</evidence>
<accession>A0AAW1R5U6</accession>
<evidence type="ECO:0000256" key="8">
    <source>
        <dbReference type="HAMAP-Rule" id="MF_03100"/>
    </source>
</evidence>
<dbReference type="PROSITE" id="PS50164">
    <property type="entry name" value="GIY_YIG"/>
    <property type="match status" value="1"/>
</dbReference>
<keyword evidence="5 8" id="KW-0233">DNA recombination</keyword>
<feature type="compositionally biased region" description="Low complexity" evidence="9">
    <location>
        <begin position="284"/>
        <end position="293"/>
    </location>
</feature>
<dbReference type="Gene3D" id="3.40.1440.10">
    <property type="entry name" value="GIY-YIG endonuclease"/>
    <property type="match status" value="1"/>
</dbReference>
<comment type="similarity">
    <text evidence="8">Belongs to the SLX1 family.</text>
</comment>
<evidence type="ECO:0000259" key="10">
    <source>
        <dbReference type="PROSITE" id="PS50164"/>
    </source>
</evidence>
<dbReference type="AlphaFoldDB" id="A0AAW1R5U6"/>
<dbReference type="Pfam" id="PF01541">
    <property type="entry name" value="GIY-YIG"/>
    <property type="match status" value="1"/>
</dbReference>
<organism evidence="11 12">
    <name type="scientific">[Myrmecia] bisecta</name>
    <dbReference type="NCBI Taxonomy" id="41462"/>
    <lineage>
        <taxon>Eukaryota</taxon>
        <taxon>Viridiplantae</taxon>
        <taxon>Chlorophyta</taxon>
        <taxon>core chlorophytes</taxon>
        <taxon>Trebouxiophyceae</taxon>
        <taxon>Trebouxiales</taxon>
        <taxon>Trebouxiaceae</taxon>
        <taxon>Myrmecia</taxon>
    </lineage>
</organism>
<dbReference type="PANTHER" id="PTHR20208">
    <property type="entry name" value="STRUCTURE-SPECIFIC ENDONUCLEASE SUBUNIT SLX1"/>
    <property type="match status" value="1"/>
</dbReference>
<comment type="function">
    <text evidence="8">Catalytic subunit of a heterodimeric structure-specific endonuclease that resolves DNA secondary structures generated during DNA repair and recombination. Has endonuclease activity towards branched DNA substrates, introducing single-strand cuts in duplex DNA close to junctions with ss-DNA.</text>
</comment>
<dbReference type="Pfam" id="PF21202">
    <property type="entry name" value="SLX1_C"/>
    <property type="match status" value="1"/>
</dbReference>
<reference evidence="11 12" key="1">
    <citation type="journal article" date="2024" name="Nat. Commun.">
        <title>Phylogenomics reveals the evolutionary origins of lichenization in chlorophyte algae.</title>
        <authorList>
            <person name="Puginier C."/>
            <person name="Libourel C."/>
            <person name="Otte J."/>
            <person name="Skaloud P."/>
            <person name="Haon M."/>
            <person name="Grisel S."/>
            <person name="Petersen M."/>
            <person name="Berrin J.G."/>
            <person name="Delaux P.M."/>
            <person name="Dal Grande F."/>
            <person name="Keller J."/>
        </authorList>
    </citation>
    <scope>NUCLEOTIDE SEQUENCE [LARGE SCALE GENOMIC DNA]</scope>
    <source>
        <strain evidence="11 12">SAG 2043</strain>
    </source>
</reference>
<gene>
    <name evidence="11" type="ORF">WJX72_003481</name>
</gene>
<dbReference type="InterPro" id="IPR000305">
    <property type="entry name" value="GIY-YIG_endonuc"/>
</dbReference>
<keyword evidence="3 8" id="KW-0227">DNA damage</keyword>
<dbReference type="InterPro" id="IPR048749">
    <property type="entry name" value="SLX1_C"/>
</dbReference>
<evidence type="ECO:0000256" key="1">
    <source>
        <dbReference type="ARBA" id="ARBA00022722"/>
    </source>
</evidence>
<dbReference type="EC" id="3.1.-.-" evidence="8"/>
<comment type="cofactor">
    <cofactor evidence="8">
        <name>a divalent metal cation</name>
        <dbReference type="ChEBI" id="CHEBI:60240"/>
    </cofactor>
</comment>
<dbReference type="InterPro" id="IPR035901">
    <property type="entry name" value="GIY-YIG_endonuc_sf"/>
</dbReference>
<evidence type="ECO:0000256" key="7">
    <source>
        <dbReference type="ARBA" id="ARBA00023242"/>
    </source>
</evidence>
<evidence type="ECO:0000256" key="6">
    <source>
        <dbReference type="ARBA" id="ARBA00023204"/>
    </source>
</evidence>
<evidence type="ECO:0000256" key="5">
    <source>
        <dbReference type="ARBA" id="ARBA00023172"/>
    </source>
</evidence>
<keyword evidence="7 8" id="KW-0539">Nucleus</keyword>